<feature type="transmembrane region" description="Helical" evidence="9">
    <location>
        <begin position="52"/>
        <end position="69"/>
    </location>
</feature>
<evidence type="ECO:0000256" key="5">
    <source>
        <dbReference type="ARBA" id="ARBA00022692"/>
    </source>
</evidence>
<accession>A0A6P1ZH60</accession>
<keyword evidence="7 9" id="KW-0472">Membrane</keyword>
<evidence type="ECO:0000256" key="1">
    <source>
        <dbReference type="ARBA" id="ARBA00004429"/>
    </source>
</evidence>
<comment type="subcellular location">
    <subcellularLocation>
        <location evidence="1">Cell inner membrane</location>
        <topology evidence="1">Multi-pass membrane protein</topology>
    </subcellularLocation>
</comment>
<sequence length="176" mass="20180">MFQQLTRLLRLFYNNFEEVFSALCVGAMVACLMIQVGARWITGAGVPWTEELSRYTFLWSVFVAAALVAKQGTHVRISAQYLLMPPKARLVFRMFVDALWVCMNLYIASLSWNVIQSGLEFPELSPTLNIVRGYVEMIIPFGFALMSWRIVEGYIIHWRKGTLLNLVTESHEYEGS</sequence>
<name>A0A6P1ZH60_9BACT</name>
<keyword evidence="2" id="KW-0813">Transport</keyword>
<evidence type="ECO:0000256" key="6">
    <source>
        <dbReference type="ARBA" id="ARBA00022989"/>
    </source>
</evidence>
<evidence type="ECO:0000256" key="2">
    <source>
        <dbReference type="ARBA" id="ARBA00022448"/>
    </source>
</evidence>
<dbReference type="Proteomes" id="UP000434052">
    <property type="component" value="Unassembled WGS sequence"/>
</dbReference>
<reference evidence="11 12" key="1">
    <citation type="submission" date="2018-06" db="EMBL/GenBank/DDBJ databases">
        <title>Complete genome of Desulfovibrio marinus P48SEP.</title>
        <authorList>
            <person name="Crispim J.S."/>
            <person name="Vidigal P.M.P."/>
            <person name="Silva L.C.F."/>
            <person name="Araujo L.C."/>
            <person name="Laguardia C.N."/>
            <person name="Dias R.S."/>
            <person name="Sousa M.P."/>
            <person name="Paula S.O."/>
            <person name="Silva C."/>
        </authorList>
    </citation>
    <scope>NUCLEOTIDE SEQUENCE [LARGE SCALE GENOMIC DNA]</scope>
    <source>
        <strain evidence="11 12">P48SEP</strain>
    </source>
</reference>
<keyword evidence="4" id="KW-0997">Cell inner membrane</keyword>
<dbReference type="RefSeq" id="WP_144306078.1">
    <property type="nucleotide sequence ID" value="NZ_QMIF01000010.1"/>
</dbReference>
<feature type="transmembrane region" description="Helical" evidence="9">
    <location>
        <begin position="130"/>
        <end position="151"/>
    </location>
</feature>
<protein>
    <submittedName>
        <fullName evidence="11">TRAP transporter small permease</fullName>
    </submittedName>
</protein>
<evidence type="ECO:0000256" key="4">
    <source>
        <dbReference type="ARBA" id="ARBA00022519"/>
    </source>
</evidence>
<dbReference type="PANTHER" id="PTHR35011">
    <property type="entry name" value="2,3-DIKETO-L-GULONATE TRAP TRANSPORTER SMALL PERMEASE PROTEIN YIAM"/>
    <property type="match status" value="1"/>
</dbReference>
<evidence type="ECO:0000313" key="12">
    <source>
        <dbReference type="Proteomes" id="UP000434052"/>
    </source>
</evidence>
<comment type="similarity">
    <text evidence="8">Belongs to the TRAP transporter small permease family.</text>
</comment>
<feature type="transmembrane region" description="Helical" evidence="9">
    <location>
        <begin position="20"/>
        <end position="40"/>
    </location>
</feature>
<evidence type="ECO:0000256" key="8">
    <source>
        <dbReference type="ARBA" id="ARBA00038436"/>
    </source>
</evidence>
<dbReference type="PANTHER" id="PTHR35011:SF5">
    <property type="entry name" value="SIALIC ACID TRAP TRANSPORTER SMALL PERMEASE PROTEIN SIAQ"/>
    <property type="match status" value="1"/>
</dbReference>
<dbReference type="GO" id="GO:0022857">
    <property type="term" value="F:transmembrane transporter activity"/>
    <property type="evidence" value="ECO:0007669"/>
    <property type="project" value="TreeGrafter"/>
</dbReference>
<keyword evidence="6 9" id="KW-1133">Transmembrane helix</keyword>
<evidence type="ECO:0000256" key="9">
    <source>
        <dbReference type="SAM" id="Phobius"/>
    </source>
</evidence>
<evidence type="ECO:0000313" key="11">
    <source>
        <dbReference type="EMBL" id="TVM32459.1"/>
    </source>
</evidence>
<dbReference type="InterPro" id="IPR055348">
    <property type="entry name" value="DctQ"/>
</dbReference>
<evidence type="ECO:0000256" key="7">
    <source>
        <dbReference type="ARBA" id="ARBA00023136"/>
    </source>
</evidence>
<dbReference type="Pfam" id="PF04290">
    <property type="entry name" value="DctQ"/>
    <property type="match status" value="1"/>
</dbReference>
<dbReference type="EMBL" id="QMIF01000010">
    <property type="protein sequence ID" value="TVM32459.1"/>
    <property type="molecule type" value="Genomic_DNA"/>
</dbReference>
<keyword evidence="3" id="KW-1003">Cell membrane</keyword>
<evidence type="ECO:0000259" key="10">
    <source>
        <dbReference type="Pfam" id="PF04290"/>
    </source>
</evidence>
<dbReference type="GO" id="GO:0015740">
    <property type="term" value="P:C4-dicarboxylate transport"/>
    <property type="evidence" value="ECO:0007669"/>
    <property type="project" value="TreeGrafter"/>
</dbReference>
<dbReference type="OrthoDB" id="5454104at2"/>
<proteinExistence type="inferred from homology"/>
<keyword evidence="5 9" id="KW-0812">Transmembrane</keyword>
<dbReference type="GO" id="GO:0005886">
    <property type="term" value="C:plasma membrane"/>
    <property type="evidence" value="ECO:0007669"/>
    <property type="project" value="UniProtKB-SubCell"/>
</dbReference>
<organism evidence="11 12">
    <name type="scientific">Oceanidesulfovibrio marinus</name>
    <dbReference type="NCBI Taxonomy" id="370038"/>
    <lineage>
        <taxon>Bacteria</taxon>
        <taxon>Pseudomonadati</taxon>
        <taxon>Thermodesulfobacteriota</taxon>
        <taxon>Desulfovibrionia</taxon>
        <taxon>Desulfovibrionales</taxon>
        <taxon>Desulfovibrionaceae</taxon>
        <taxon>Oceanidesulfovibrio</taxon>
    </lineage>
</organism>
<dbReference type="AlphaFoldDB" id="A0A6P1ZH60"/>
<evidence type="ECO:0000256" key="3">
    <source>
        <dbReference type="ARBA" id="ARBA00022475"/>
    </source>
</evidence>
<dbReference type="InterPro" id="IPR007387">
    <property type="entry name" value="TRAP_DctQ"/>
</dbReference>
<feature type="transmembrane region" description="Helical" evidence="9">
    <location>
        <begin position="90"/>
        <end position="110"/>
    </location>
</feature>
<comment type="caution">
    <text evidence="11">The sequence shown here is derived from an EMBL/GenBank/DDBJ whole genome shotgun (WGS) entry which is preliminary data.</text>
</comment>
<gene>
    <name evidence="11" type="ORF">DQK91_14365</name>
</gene>
<dbReference type="PROSITE" id="PS51257">
    <property type="entry name" value="PROKAR_LIPOPROTEIN"/>
    <property type="match status" value="1"/>
</dbReference>
<feature type="domain" description="Tripartite ATP-independent periplasmic transporters DctQ component" evidence="10">
    <location>
        <begin position="28"/>
        <end position="154"/>
    </location>
</feature>